<evidence type="ECO:0000256" key="1">
    <source>
        <dbReference type="SAM" id="SignalP"/>
    </source>
</evidence>
<dbReference type="OrthoDB" id="9759749at2"/>
<dbReference type="Pfam" id="PF02585">
    <property type="entry name" value="PIG-L"/>
    <property type="match status" value="1"/>
</dbReference>
<dbReference type="RefSeq" id="WP_068205521.1">
    <property type="nucleotide sequence ID" value="NZ_CP013355.1"/>
</dbReference>
<dbReference type="EMBL" id="CP013355">
    <property type="protein sequence ID" value="AMC09803.1"/>
    <property type="molecule type" value="Genomic_DNA"/>
</dbReference>
<dbReference type="AlphaFoldDB" id="A0A0X8G517"/>
<dbReference type="PATRIC" id="fig|1622118.3.peg.71"/>
<dbReference type="KEGG" id="lut:Lupro_00345"/>
<protein>
    <submittedName>
        <fullName evidence="2">LmbE family protein</fullName>
    </submittedName>
</protein>
<dbReference type="InterPro" id="IPR024078">
    <property type="entry name" value="LmbE-like_dom_sf"/>
</dbReference>
<evidence type="ECO:0000313" key="3">
    <source>
        <dbReference type="Proteomes" id="UP000059672"/>
    </source>
</evidence>
<dbReference type="PANTHER" id="PTHR12993">
    <property type="entry name" value="N-ACETYLGLUCOSAMINYL-PHOSPHATIDYLINOSITOL DE-N-ACETYLASE-RELATED"/>
    <property type="match status" value="1"/>
</dbReference>
<dbReference type="GO" id="GO:0000225">
    <property type="term" value="F:N-acetylglucosaminylphosphatidylinositol deacetylase activity"/>
    <property type="evidence" value="ECO:0007669"/>
    <property type="project" value="TreeGrafter"/>
</dbReference>
<proteinExistence type="predicted"/>
<gene>
    <name evidence="2" type="ORF">Lupro_00345</name>
</gene>
<dbReference type="PANTHER" id="PTHR12993:SF11">
    <property type="entry name" value="N-ACETYLGLUCOSAMINYL-PHOSPHATIDYLINOSITOL DE-N-ACETYLASE"/>
    <property type="match status" value="1"/>
</dbReference>
<dbReference type="InterPro" id="IPR003737">
    <property type="entry name" value="GlcNAc_PI_deacetylase-related"/>
</dbReference>
<keyword evidence="1" id="KW-0732">Signal</keyword>
<dbReference type="Proteomes" id="UP000059672">
    <property type="component" value="Chromosome"/>
</dbReference>
<feature type="signal peptide" evidence="1">
    <location>
        <begin position="1"/>
        <end position="20"/>
    </location>
</feature>
<dbReference type="InterPro" id="IPR029062">
    <property type="entry name" value="Class_I_gatase-like"/>
</dbReference>
<name>A0A0X8G517_9FLAO</name>
<organism evidence="2 3">
    <name type="scientific">Lutibacter profundi</name>
    <dbReference type="NCBI Taxonomy" id="1622118"/>
    <lineage>
        <taxon>Bacteria</taxon>
        <taxon>Pseudomonadati</taxon>
        <taxon>Bacteroidota</taxon>
        <taxon>Flavobacteriia</taxon>
        <taxon>Flavobacteriales</taxon>
        <taxon>Flavobacteriaceae</taxon>
        <taxon>Lutibacter</taxon>
    </lineage>
</organism>
<evidence type="ECO:0000313" key="2">
    <source>
        <dbReference type="EMBL" id="AMC09803.1"/>
    </source>
</evidence>
<reference evidence="3" key="1">
    <citation type="submission" date="2015-12" db="EMBL/GenBank/DDBJ databases">
        <title>Complete genome sequence of Lutibacter profundus strain LP1.</title>
        <authorList>
            <person name="Wissuwa J."/>
            <person name="Le Moine Bauer S."/>
            <person name="Stokke R."/>
            <person name="Dahle H."/>
            <person name="Steen I.H."/>
        </authorList>
    </citation>
    <scope>NUCLEOTIDE SEQUENCE [LARGE SCALE GENOMIC DNA]</scope>
    <source>
        <strain evidence="3">LP1</strain>
    </source>
</reference>
<dbReference type="SUPFAM" id="SSF102588">
    <property type="entry name" value="LmbE-like"/>
    <property type="match status" value="1"/>
</dbReference>
<dbReference type="STRING" id="1622118.Lupro_00345"/>
<dbReference type="SUPFAM" id="SSF52317">
    <property type="entry name" value="Class I glutamine amidotransferase-like"/>
    <property type="match status" value="1"/>
</dbReference>
<reference evidence="2 3" key="2">
    <citation type="journal article" date="2016" name="Int. J. Syst. Evol. Microbiol.">
        <title>Lutibacter profundi sp. nov., isolated from a deep-sea hydrothermal system on the Arctic Mid-Ocean Ridge and emended description of the genus Lutibacter.</title>
        <authorList>
            <person name="Le Moine Bauer S."/>
            <person name="Roalkvam I."/>
            <person name="Steen I.H."/>
            <person name="Dahle H."/>
        </authorList>
    </citation>
    <scope>NUCLEOTIDE SEQUENCE [LARGE SCALE GENOMIC DNA]</scope>
    <source>
        <strain evidence="2 3">LP1</strain>
    </source>
</reference>
<sequence length="837" mass="95209">MKNILLLVFLLFFCPFIILAQAPKKPTSGDIYTSIQKLNFLGSVLYVAAHPDDENTRLISYFSNNIKAQTAYLSLTRGDGGQNLVGSEIRELLGVIRTQELLAARRIDGGHQFFTRANDFGYSKHPDETLKIWNKKEVLNDVVSVIRKFRPDVIINRFNYRTPGTTHGHHTASAMLSVEAFNLASDKNFKTHLKNDATWKPKRLFFNTSWWFYGSEEKFNEADKTNLLSLDIGSFYVSKGMSNSEIASLSRSQHQSQGFGSTGTRGSQIEYLEFLKGDFPLSKNIFDGINTTWSRVDGGEEIGKILNEVEKEFNFKNPAASIFKLVRAYQLIQNIKDEHWKVIKLKEIKDIIAACAGLYLEAVASESNASPNSKIDLDIEAINRSLIQITLNSVIILPEQKEIISSVKLLNNKDYNNKVSIYIPSEEKYTSPYWLLKKGSLGMYNVTNKSYIGLPETPHSIKVKFNVKFGNVVIPFFREVVYKYTDPVKGEVYKPFEILPKISASFNEKVYIFPNNEVQEITVKIKSNTKNLKGKLVLNTPKGWQFSPEEYQFEFVEKGEEQNFNFKVVPPVNESEGFITPIVKVGDKTYTNELIEIDYNHIPFQSVTMPSEAKVVRLNIQKKGQVLGYIQGAGDVIPTSLRQIGYTVIELENRDITPEKLKNFDAVILGIRAYNTNTRAKYYQKILHNYVKNGGTLIVQYNTNRRLKVEAVAPYPLKLSKDRVTNENAEVRIIMPFHEILNYPNKITENDFKGWVQERGLYFPNEWDSHFIAVLSMNDTNESAKKGSLLVAKYGKGNFIYTGLSFFRELPAGVPGAYKLFANMISIGKNNNKQLNN</sequence>
<feature type="chain" id="PRO_5007066235" evidence="1">
    <location>
        <begin position="21"/>
        <end position="837"/>
    </location>
</feature>
<keyword evidence="3" id="KW-1185">Reference proteome</keyword>
<dbReference type="Gene3D" id="3.40.50.10320">
    <property type="entry name" value="LmbE-like"/>
    <property type="match status" value="1"/>
</dbReference>
<accession>A0A0X8G517</accession>